<organism evidence="9 10">
    <name type="scientific">Diploptera punctata</name>
    <name type="common">Pacific beetle cockroach</name>
    <dbReference type="NCBI Taxonomy" id="6984"/>
    <lineage>
        <taxon>Eukaryota</taxon>
        <taxon>Metazoa</taxon>
        <taxon>Ecdysozoa</taxon>
        <taxon>Arthropoda</taxon>
        <taxon>Hexapoda</taxon>
        <taxon>Insecta</taxon>
        <taxon>Pterygota</taxon>
        <taxon>Neoptera</taxon>
        <taxon>Polyneoptera</taxon>
        <taxon>Dictyoptera</taxon>
        <taxon>Blattodea</taxon>
        <taxon>Blaberoidea</taxon>
        <taxon>Blaberidae</taxon>
        <taxon>Diplopterinae</taxon>
        <taxon>Diploptera</taxon>
    </lineage>
</organism>
<evidence type="ECO:0000259" key="8">
    <source>
        <dbReference type="Pfam" id="PF01529"/>
    </source>
</evidence>
<keyword evidence="5 7" id="KW-0472">Membrane</keyword>
<dbReference type="GO" id="GO:0016020">
    <property type="term" value="C:membrane"/>
    <property type="evidence" value="ECO:0007669"/>
    <property type="project" value="UniProtKB-SubCell"/>
</dbReference>
<evidence type="ECO:0000256" key="7">
    <source>
        <dbReference type="RuleBase" id="RU079119"/>
    </source>
</evidence>
<feature type="domain" description="Palmitoyltransferase DHHC" evidence="8">
    <location>
        <begin position="96"/>
        <end position="223"/>
    </location>
</feature>
<evidence type="ECO:0000313" key="9">
    <source>
        <dbReference type="EMBL" id="KAJ9600981.1"/>
    </source>
</evidence>
<keyword evidence="10" id="KW-1185">Reference proteome</keyword>
<evidence type="ECO:0000256" key="4">
    <source>
        <dbReference type="ARBA" id="ARBA00022989"/>
    </source>
</evidence>
<accession>A0AAD8AKZ8</accession>
<dbReference type="EC" id="2.3.1.225" evidence="7"/>
<proteinExistence type="inferred from homology"/>
<evidence type="ECO:0000256" key="1">
    <source>
        <dbReference type="ARBA" id="ARBA00004141"/>
    </source>
</evidence>
<dbReference type="PANTHER" id="PTHR12246">
    <property type="entry name" value="PALMITOYLTRANSFERASE ZDHHC16"/>
    <property type="match status" value="1"/>
</dbReference>
<comment type="caution">
    <text evidence="9">The sequence shown here is derived from an EMBL/GenBank/DDBJ whole genome shotgun (WGS) entry which is preliminary data.</text>
</comment>
<dbReference type="EMBL" id="JASPKZ010000038">
    <property type="protein sequence ID" value="KAJ9600981.1"/>
    <property type="molecule type" value="Genomic_DNA"/>
</dbReference>
<dbReference type="InterPro" id="IPR039859">
    <property type="entry name" value="PFA4/ZDH16/20/ERF2-like"/>
</dbReference>
<keyword evidence="4 7" id="KW-1133">Transmembrane helix</keyword>
<name>A0AAD8AKZ8_DIPPU</name>
<evidence type="ECO:0000313" key="10">
    <source>
        <dbReference type="Proteomes" id="UP001233999"/>
    </source>
</evidence>
<comment type="catalytic activity">
    <reaction evidence="7">
        <text>L-cysteinyl-[protein] + hexadecanoyl-CoA = S-hexadecanoyl-L-cysteinyl-[protein] + CoA</text>
        <dbReference type="Rhea" id="RHEA:36683"/>
        <dbReference type="Rhea" id="RHEA-COMP:10131"/>
        <dbReference type="Rhea" id="RHEA-COMP:11032"/>
        <dbReference type="ChEBI" id="CHEBI:29950"/>
        <dbReference type="ChEBI" id="CHEBI:57287"/>
        <dbReference type="ChEBI" id="CHEBI:57379"/>
        <dbReference type="ChEBI" id="CHEBI:74151"/>
        <dbReference type="EC" id="2.3.1.225"/>
    </reaction>
</comment>
<feature type="transmembrane region" description="Helical" evidence="7">
    <location>
        <begin position="182"/>
        <end position="205"/>
    </location>
</feature>
<feature type="transmembrane region" description="Helical" evidence="7">
    <location>
        <begin position="45"/>
        <end position="62"/>
    </location>
</feature>
<feature type="transmembrane region" description="Helical" evidence="7">
    <location>
        <begin position="12"/>
        <end position="33"/>
    </location>
</feature>
<sequence length="269" mass="30627">MPMFVRDPCGIVCILLTYVAVLYADYVVIRWIILQTMQNSLWGPFHVVLFNTIVFLLAMAHLKAVCSDPGVVPLPQNRVDFSDIHSGSSSSLQREDWTVCTRCETYRPPRAHHCRICKRCIRRMDHHCPWINNCVGEQNQKYFIQFLVYVGALAAYAIILVVVSWVMECPECSNEMSVKQSRILHCVILVLESALFGMFVSAILVDQFQAIFSDETAVEQVQHQGPFRPHKPKLALLTEVCGRGHPLLWLLPCVGVNRHIDEPLLSHDV</sequence>
<comment type="similarity">
    <text evidence="7">Belongs to the DHHC palmitoyltransferase family.</text>
</comment>
<protein>
    <recommendedName>
        <fullName evidence="7">Palmitoyltransferase</fullName>
        <ecNumber evidence="7">2.3.1.225</ecNumber>
    </recommendedName>
</protein>
<reference evidence="9" key="2">
    <citation type="submission" date="2023-05" db="EMBL/GenBank/DDBJ databases">
        <authorList>
            <person name="Fouks B."/>
        </authorList>
    </citation>
    <scope>NUCLEOTIDE SEQUENCE</scope>
    <source>
        <strain evidence="9">Stay&amp;Tobe</strain>
        <tissue evidence="9">Testes</tissue>
    </source>
</reference>
<feature type="transmembrane region" description="Helical" evidence="7">
    <location>
        <begin position="146"/>
        <end position="167"/>
    </location>
</feature>
<keyword evidence="6 7" id="KW-0012">Acyltransferase</keyword>
<dbReference type="AlphaFoldDB" id="A0AAD8AKZ8"/>
<dbReference type="InterPro" id="IPR001594">
    <property type="entry name" value="Palmitoyltrfase_DHHC"/>
</dbReference>
<evidence type="ECO:0000256" key="3">
    <source>
        <dbReference type="ARBA" id="ARBA00022692"/>
    </source>
</evidence>
<dbReference type="Pfam" id="PF01529">
    <property type="entry name" value="DHHC"/>
    <property type="match status" value="1"/>
</dbReference>
<gene>
    <name evidence="9" type="ORF">L9F63_000819</name>
</gene>
<comment type="subcellular location">
    <subcellularLocation>
        <location evidence="1">Membrane</location>
        <topology evidence="1">Multi-pass membrane protein</topology>
    </subcellularLocation>
</comment>
<dbReference type="Proteomes" id="UP001233999">
    <property type="component" value="Unassembled WGS sequence"/>
</dbReference>
<evidence type="ECO:0000256" key="5">
    <source>
        <dbReference type="ARBA" id="ARBA00023136"/>
    </source>
</evidence>
<comment type="domain">
    <text evidence="7">The DHHC domain is required for palmitoyltransferase activity.</text>
</comment>
<evidence type="ECO:0000256" key="2">
    <source>
        <dbReference type="ARBA" id="ARBA00022679"/>
    </source>
</evidence>
<dbReference type="PROSITE" id="PS50216">
    <property type="entry name" value="DHHC"/>
    <property type="match status" value="1"/>
</dbReference>
<evidence type="ECO:0000256" key="6">
    <source>
        <dbReference type="ARBA" id="ARBA00023315"/>
    </source>
</evidence>
<reference evidence="9" key="1">
    <citation type="journal article" date="2023" name="IScience">
        <title>Live-bearing cockroach genome reveals convergent evolutionary mechanisms linked to viviparity in insects and beyond.</title>
        <authorList>
            <person name="Fouks B."/>
            <person name="Harrison M.C."/>
            <person name="Mikhailova A.A."/>
            <person name="Marchal E."/>
            <person name="English S."/>
            <person name="Carruthers M."/>
            <person name="Jennings E.C."/>
            <person name="Chiamaka E.L."/>
            <person name="Frigard R.A."/>
            <person name="Pippel M."/>
            <person name="Attardo G.M."/>
            <person name="Benoit J.B."/>
            <person name="Bornberg-Bauer E."/>
            <person name="Tobe S.S."/>
        </authorList>
    </citation>
    <scope>NUCLEOTIDE SEQUENCE</scope>
    <source>
        <strain evidence="9">Stay&amp;Tobe</strain>
    </source>
</reference>
<dbReference type="GO" id="GO:0019706">
    <property type="term" value="F:protein-cysteine S-palmitoyltransferase activity"/>
    <property type="evidence" value="ECO:0007669"/>
    <property type="project" value="UniProtKB-EC"/>
</dbReference>
<keyword evidence="2 7" id="KW-0808">Transferase</keyword>
<keyword evidence="3 7" id="KW-0812">Transmembrane</keyword>